<evidence type="ECO:0000313" key="3">
    <source>
        <dbReference type="Proteomes" id="UP000009168"/>
    </source>
</evidence>
<feature type="region of interest" description="Disordered" evidence="1">
    <location>
        <begin position="59"/>
        <end position="92"/>
    </location>
</feature>
<feature type="compositionally biased region" description="Low complexity" evidence="1">
    <location>
        <begin position="335"/>
        <end position="352"/>
    </location>
</feature>
<evidence type="ECO:0000313" key="2">
    <source>
        <dbReference type="EMBL" id="EAR90952.1"/>
    </source>
</evidence>
<feature type="region of interest" description="Disordered" evidence="1">
    <location>
        <begin position="108"/>
        <end position="166"/>
    </location>
</feature>
<dbReference type="AlphaFoldDB" id="I7LUB2"/>
<reference evidence="3" key="1">
    <citation type="journal article" date="2006" name="PLoS Biol.">
        <title>Macronuclear genome sequence of the ciliate Tetrahymena thermophila, a model eukaryote.</title>
        <authorList>
            <person name="Eisen J.A."/>
            <person name="Coyne R.S."/>
            <person name="Wu M."/>
            <person name="Wu D."/>
            <person name="Thiagarajan M."/>
            <person name="Wortman J.R."/>
            <person name="Badger J.H."/>
            <person name="Ren Q."/>
            <person name="Amedeo P."/>
            <person name="Jones K.M."/>
            <person name="Tallon L.J."/>
            <person name="Delcher A.L."/>
            <person name="Salzberg S.L."/>
            <person name="Silva J.C."/>
            <person name="Haas B.J."/>
            <person name="Majoros W.H."/>
            <person name="Farzad M."/>
            <person name="Carlton J.M."/>
            <person name="Smith R.K. Jr."/>
            <person name="Garg J."/>
            <person name="Pearlman R.E."/>
            <person name="Karrer K.M."/>
            <person name="Sun L."/>
            <person name="Manning G."/>
            <person name="Elde N.C."/>
            <person name="Turkewitz A.P."/>
            <person name="Asai D.J."/>
            <person name="Wilkes D.E."/>
            <person name="Wang Y."/>
            <person name="Cai H."/>
            <person name="Collins K."/>
            <person name="Stewart B.A."/>
            <person name="Lee S.R."/>
            <person name="Wilamowska K."/>
            <person name="Weinberg Z."/>
            <person name="Ruzzo W.L."/>
            <person name="Wloga D."/>
            <person name="Gaertig J."/>
            <person name="Frankel J."/>
            <person name="Tsao C.-C."/>
            <person name="Gorovsky M.A."/>
            <person name="Keeling P.J."/>
            <person name="Waller R.F."/>
            <person name="Patron N.J."/>
            <person name="Cherry J.M."/>
            <person name="Stover N.A."/>
            <person name="Krieger C.J."/>
            <person name="del Toro C."/>
            <person name="Ryder H.F."/>
            <person name="Williamson S.C."/>
            <person name="Barbeau R.A."/>
            <person name="Hamilton E.P."/>
            <person name="Orias E."/>
        </authorList>
    </citation>
    <scope>NUCLEOTIDE SEQUENCE [LARGE SCALE GENOMIC DNA]</scope>
    <source>
        <strain evidence="3">SB210</strain>
    </source>
</reference>
<proteinExistence type="predicted"/>
<feature type="compositionally biased region" description="Basic and acidic residues" evidence="1">
    <location>
        <begin position="112"/>
        <end position="130"/>
    </location>
</feature>
<dbReference type="KEGG" id="tet:TTHERM_00145570"/>
<feature type="compositionally biased region" description="Low complexity" evidence="1">
    <location>
        <begin position="308"/>
        <end position="317"/>
    </location>
</feature>
<dbReference type="RefSeq" id="XP_001011197.1">
    <property type="nucleotide sequence ID" value="XM_001011197.1"/>
</dbReference>
<feature type="compositionally biased region" description="Polar residues" evidence="1">
    <location>
        <begin position="15"/>
        <end position="40"/>
    </location>
</feature>
<feature type="region of interest" description="Disordered" evidence="1">
    <location>
        <begin position="1"/>
        <end position="40"/>
    </location>
</feature>
<feature type="compositionally biased region" description="Low complexity" evidence="1">
    <location>
        <begin position="61"/>
        <end position="72"/>
    </location>
</feature>
<evidence type="ECO:0000256" key="1">
    <source>
        <dbReference type="SAM" id="MobiDB-lite"/>
    </source>
</evidence>
<dbReference type="EMBL" id="GG662793">
    <property type="protein sequence ID" value="EAR90952.1"/>
    <property type="molecule type" value="Genomic_DNA"/>
</dbReference>
<dbReference type="InParanoid" id="I7LUB2"/>
<gene>
    <name evidence="2" type="ORF">TTHERM_00145570</name>
</gene>
<feature type="compositionally biased region" description="Polar residues" evidence="1">
    <location>
        <begin position="79"/>
        <end position="92"/>
    </location>
</feature>
<protein>
    <submittedName>
        <fullName evidence="2">Uncharacterized protein</fullName>
    </submittedName>
</protein>
<name>I7LUB2_TETTS</name>
<accession>I7LUB2</accession>
<dbReference type="Proteomes" id="UP000009168">
    <property type="component" value="Unassembled WGS sequence"/>
</dbReference>
<feature type="compositionally biased region" description="Low complexity" evidence="1">
    <location>
        <begin position="263"/>
        <end position="273"/>
    </location>
</feature>
<organism evidence="2 3">
    <name type="scientific">Tetrahymena thermophila (strain SB210)</name>
    <dbReference type="NCBI Taxonomy" id="312017"/>
    <lineage>
        <taxon>Eukaryota</taxon>
        <taxon>Sar</taxon>
        <taxon>Alveolata</taxon>
        <taxon>Ciliophora</taxon>
        <taxon>Intramacronucleata</taxon>
        <taxon>Oligohymenophorea</taxon>
        <taxon>Hymenostomatida</taxon>
        <taxon>Tetrahymenina</taxon>
        <taxon>Tetrahymenidae</taxon>
        <taxon>Tetrahymena</taxon>
    </lineage>
</organism>
<dbReference type="HOGENOM" id="CLU_391560_0_0_1"/>
<dbReference type="GeneID" id="7836615"/>
<feature type="region of interest" description="Disordered" evidence="1">
    <location>
        <begin position="250"/>
        <end position="273"/>
    </location>
</feature>
<feature type="region of interest" description="Disordered" evidence="1">
    <location>
        <begin position="568"/>
        <end position="588"/>
    </location>
</feature>
<keyword evidence="3" id="KW-1185">Reference proteome</keyword>
<feature type="compositionally biased region" description="Basic residues" evidence="1">
    <location>
        <begin position="131"/>
        <end position="140"/>
    </location>
</feature>
<feature type="region of interest" description="Disordered" evidence="1">
    <location>
        <begin position="303"/>
        <end position="352"/>
    </location>
</feature>
<feature type="compositionally biased region" description="Acidic residues" evidence="1">
    <location>
        <begin position="154"/>
        <end position="165"/>
    </location>
</feature>
<feature type="compositionally biased region" description="Polar residues" evidence="1">
    <location>
        <begin position="318"/>
        <end position="334"/>
    </location>
</feature>
<sequence>MNNNSSQAKNEDSFEFSTNSEEQNFSSAQKPFFLSSPSTLPLQGIRKVSDAALESSELFIQTSQRSKQSSQTLEETENKNSQSDQGDNLSLQNSLYHDGQQEINEVLIKSKKSNESKTKTQKDSIVESAKKSLKNKKSQKGKTQQKIVEKDFGEDGDDNNDFDEETSSHLQISNNITKKKKIRKACRFNYIEHYISHHQLSHRIETDEIIFENESFIPTNYQPNQYFNDNPISFFTLVNIHKRVQRTEHIFNNKKKNNGATASKSSSLNSNNKGCLTTNQSSQLIKDQYQSQNIKSTSSQSILQGSFNQNNNNNTNQSIKQVSNKQNGKLNQSAKKTSNNTQQQTQSSNNSNLLSKKKDYVNIYFEDRTHFQKSSLNQFIKKIKSLPGKGASLYSEAIEDFIQHKISLQKTVSYDLLENFIEGLGNFYFLRVFKQTSTDLIIDHYTLSSSLIRLLGFETSTFCSYVTSHGVPYIHDVTGNYLQYIARCMKSWVRSSENTTIDATLICADSLRIECSENIYTRTFHNAEKEEYYLVETHVFRPKKNDSKDYLLSDERINIFQSSFEPIQQKNNQQQSQQSQQSNLINLNSESRLKQLDKTSKRAIENGLKEQNKNLLYNVLENNINDANDLLSSLLLNLAKNQTKIEFDATNQSQVNDNNDKYLQQFKKLNSKRKVSESMLIINNNNEFDDSEKKIQKKLCKYRLI</sequence>